<dbReference type="NCBIfam" id="TIGR01409">
    <property type="entry name" value="TAT_signal_seq"/>
    <property type="match status" value="1"/>
</dbReference>
<evidence type="ECO:0000256" key="4">
    <source>
        <dbReference type="ARBA" id="ARBA00022982"/>
    </source>
</evidence>
<dbReference type="SUPFAM" id="SSF52833">
    <property type="entry name" value="Thioredoxin-like"/>
    <property type="match status" value="1"/>
</dbReference>
<feature type="region of interest" description="Disordered" evidence="8">
    <location>
        <begin position="27"/>
        <end position="63"/>
    </location>
</feature>
<proteinExistence type="inferred from homology"/>
<protein>
    <submittedName>
        <fullName evidence="10">Twin-arginine translocation signal domain-containing protein</fullName>
    </submittedName>
</protein>
<keyword evidence="7" id="KW-0676">Redox-active center</keyword>
<evidence type="ECO:0000256" key="1">
    <source>
        <dbReference type="ARBA" id="ARBA00005791"/>
    </source>
</evidence>
<dbReference type="PROSITE" id="PS51257">
    <property type="entry name" value="PROKAR_LIPOPROTEIN"/>
    <property type="match status" value="1"/>
</dbReference>
<gene>
    <name evidence="10" type="ORF">EAF64_03640</name>
</gene>
<keyword evidence="4" id="KW-0813">Transport</keyword>
<dbReference type="InterPro" id="IPR019546">
    <property type="entry name" value="TAT_signal_bac_arc"/>
</dbReference>
<organism evidence="10 11">
    <name type="scientific">Halorientalis pallida</name>
    <dbReference type="NCBI Taxonomy" id="2479928"/>
    <lineage>
        <taxon>Archaea</taxon>
        <taxon>Methanobacteriati</taxon>
        <taxon>Methanobacteriota</taxon>
        <taxon>Stenosarchaea group</taxon>
        <taxon>Halobacteria</taxon>
        <taxon>Halobacteriales</taxon>
        <taxon>Haloarculaceae</taxon>
        <taxon>Halorientalis</taxon>
    </lineage>
</organism>
<dbReference type="InterPro" id="IPR012336">
    <property type="entry name" value="Thioredoxin-like_fold"/>
</dbReference>
<accession>A0A498L185</accession>
<evidence type="ECO:0000259" key="9">
    <source>
        <dbReference type="Pfam" id="PF13462"/>
    </source>
</evidence>
<comment type="similarity">
    <text evidence="2">Belongs to the glutaredoxin family.</text>
</comment>
<feature type="compositionally biased region" description="Gly residues" evidence="8">
    <location>
        <begin position="27"/>
        <end position="36"/>
    </location>
</feature>
<dbReference type="PANTHER" id="PTHR13887">
    <property type="entry name" value="GLUTATHIONE S-TRANSFERASE KAPPA"/>
    <property type="match status" value="1"/>
</dbReference>
<dbReference type="InterPro" id="IPR036249">
    <property type="entry name" value="Thioredoxin-like_sf"/>
</dbReference>
<dbReference type="RefSeq" id="WP_129067595.1">
    <property type="nucleotide sequence ID" value="NZ_RDFA01000001.1"/>
</dbReference>
<comment type="similarity">
    <text evidence="1">Belongs to the thioredoxin family. DsbA subfamily.</text>
</comment>
<feature type="domain" description="Thioredoxin-like fold" evidence="9">
    <location>
        <begin position="61"/>
        <end position="204"/>
    </location>
</feature>
<dbReference type="InterPro" id="IPR006311">
    <property type="entry name" value="TAT_signal"/>
</dbReference>
<sequence length="229" mass="24170">MQGTRRRFLTGSTAVAGTLVAGCLGGGSEDGDGQNGGRTLDSHPAAQGLDSQPHLGPAPGEATGTIVAFEDPSCPRCKTFEEQTVPKIRSELVDPGDATFVFRGYPIVYEWGKPGTRALEATYARNEDAHWALVDHYFTEQDGFRSAGRDAVLDRTREFLAAETEVNADAVVTAVENGDAESAVQTDLDAGEAAGASATPAVYLFRDGQYRTSYSGSVGFDAVRSTLGL</sequence>
<dbReference type="EMBL" id="RDFA01000001">
    <property type="protein sequence ID" value="RXK51736.1"/>
    <property type="molecule type" value="Genomic_DNA"/>
</dbReference>
<evidence type="ECO:0000313" key="10">
    <source>
        <dbReference type="EMBL" id="RXK51736.1"/>
    </source>
</evidence>
<evidence type="ECO:0000256" key="7">
    <source>
        <dbReference type="ARBA" id="ARBA00023284"/>
    </source>
</evidence>
<keyword evidence="5" id="KW-0560">Oxidoreductase</keyword>
<keyword evidence="11" id="KW-1185">Reference proteome</keyword>
<dbReference type="AlphaFoldDB" id="A0A498L185"/>
<dbReference type="Pfam" id="PF13462">
    <property type="entry name" value="Thioredoxin_4"/>
    <property type="match status" value="1"/>
</dbReference>
<dbReference type="GO" id="GO:0016491">
    <property type="term" value="F:oxidoreductase activity"/>
    <property type="evidence" value="ECO:0007669"/>
    <property type="project" value="UniProtKB-KW"/>
</dbReference>
<dbReference type="PANTHER" id="PTHR13887:SF14">
    <property type="entry name" value="DISULFIDE BOND FORMATION PROTEIN D"/>
    <property type="match status" value="1"/>
</dbReference>
<comment type="caution">
    <text evidence="10">The sequence shown here is derived from an EMBL/GenBank/DDBJ whole genome shotgun (WGS) entry which is preliminary data.</text>
</comment>
<dbReference type="OrthoDB" id="15256at2157"/>
<evidence type="ECO:0000256" key="3">
    <source>
        <dbReference type="ARBA" id="ARBA00022729"/>
    </source>
</evidence>
<evidence type="ECO:0000256" key="5">
    <source>
        <dbReference type="ARBA" id="ARBA00023002"/>
    </source>
</evidence>
<dbReference type="PROSITE" id="PS51318">
    <property type="entry name" value="TAT"/>
    <property type="match status" value="1"/>
</dbReference>
<name>A0A498L185_9EURY</name>
<keyword evidence="4" id="KW-0249">Electron transport</keyword>
<dbReference type="Gene3D" id="3.40.30.10">
    <property type="entry name" value="Glutaredoxin"/>
    <property type="match status" value="1"/>
</dbReference>
<reference evidence="10 11" key="1">
    <citation type="submission" date="2019-01" db="EMBL/GenBank/DDBJ databases">
        <title>Halorientalis sp. F13-25 a new haloarchaeum isolated from hypersaline water.</title>
        <authorList>
            <person name="Ana D.-V."/>
            <person name="Cristina S.-P."/>
            <person name="Antonio V."/>
        </authorList>
    </citation>
    <scope>NUCLEOTIDE SEQUENCE [LARGE SCALE GENOMIC DNA]</scope>
    <source>
        <strain evidence="10 11">F13-25</strain>
    </source>
</reference>
<evidence type="ECO:0000256" key="8">
    <source>
        <dbReference type="SAM" id="MobiDB-lite"/>
    </source>
</evidence>
<dbReference type="Proteomes" id="UP000289691">
    <property type="component" value="Unassembled WGS sequence"/>
</dbReference>
<evidence type="ECO:0000256" key="2">
    <source>
        <dbReference type="ARBA" id="ARBA00007787"/>
    </source>
</evidence>
<evidence type="ECO:0000313" key="11">
    <source>
        <dbReference type="Proteomes" id="UP000289691"/>
    </source>
</evidence>
<keyword evidence="3" id="KW-0732">Signal</keyword>
<evidence type="ECO:0000256" key="6">
    <source>
        <dbReference type="ARBA" id="ARBA00023157"/>
    </source>
</evidence>
<keyword evidence="6" id="KW-1015">Disulfide bond</keyword>